<keyword evidence="1" id="KW-0472">Membrane</keyword>
<dbReference type="AlphaFoldDB" id="A0A0G0D853"/>
<protein>
    <submittedName>
        <fullName evidence="2">Uncharacterized protein</fullName>
    </submittedName>
</protein>
<comment type="caution">
    <text evidence="2">The sequence shown here is derived from an EMBL/GenBank/DDBJ whole genome shotgun (WGS) entry which is preliminary data.</text>
</comment>
<dbReference type="EMBL" id="LBRE01000044">
    <property type="protein sequence ID" value="KKP90454.1"/>
    <property type="molecule type" value="Genomic_DNA"/>
</dbReference>
<gene>
    <name evidence="2" type="ORF">UR96_C0044G0001</name>
</gene>
<feature type="transmembrane region" description="Helical" evidence="1">
    <location>
        <begin position="6"/>
        <end position="23"/>
    </location>
</feature>
<evidence type="ECO:0000313" key="3">
    <source>
        <dbReference type="Proteomes" id="UP000034140"/>
    </source>
</evidence>
<keyword evidence="1" id="KW-0812">Transmembrane</keyword>
<evidence type="ECO:0000313" key="2">
    <source>
        <dbReference type="EMBL" id="KKP90454.1"/>
    </source>
</evidence>
<evidence type="ECO:0000256" key="1">
    <source>
        <dbReference type="SAM" id="Phobius"/>
    </source>
</evidence>
<proteinExistence type="predicted"/>
<keyword evidence="1" id="KW-1133">Transmembrane helix</keyword>
<organism evidence="2 3">
    <name type="scientific">candidate division WS6 bacterium GW2011_GWC1_36_11</name>
    <dbReference type="NCBI Taxonomy" id="1619090"/>
    <lineage>
        <taxon>Bacteria</taxon>
        <taxon>Candidatus Dojkabacteria</taxon>
    </lineage>
</organism>
<reference evidence="2 3" key="1">
    <citation type="journal article" date="2015" name="Nature">
        <title>rRNA introns, odd ribosomes, and small enigmatic genomes across a large radiation of phyla.</title>
        <authorList>
            <person name="Brown C.T."/>
            <person name="Hug L.A."/>
            <person name="Thomas B.C."/>
            <person name="Sharon I."/>
            <person name="Castelle C.J."/>
            <person name="Singh A."/>
            <person name="Wilkins M.J."/>
            <person name="Williams K.H."/>
            <person name="Banfield J.F."/>
        </authorList>
    </citation>
    <scope>NUCLEOTIDE SEQUENCE [LARGE SCALE GENOMIC DNA]</scope>
</reference>
<name>A0A0G0D853_9BACT</name>
<sequence length="38" mass="4357">MNLIHIDVIISLFLVIPICILIPEEEYYEKVLSAVITV</sequence>
<dbReference type="Proteomes" id="UP000034140">
    <property type="component" value="Unassembled WGS sequence"/>
</dbReference>
<accession>A0A0G0D853</accession>